<dbReference type="SUPFAM" id="SSF53474">
    <property type="entry name" value="alpha/beta-Hydrolases"/>
    <property type="match status" value="1"/>
</dbReference>
<sequence length="455" mass="47758">MLATLSIALSAALPHPLPGLSLNATARYTAGILKVTSPVGDCSVFHAHVEHEDKSTPLIAWMNGGPGASSLMGFFTELGPTLLNLQSVPAAGAFSLDASDGWRPFSNPHAWSRLGSLLVWEQPAGVGFSRCLGGCPRVWNDTTSALANLATLRAFYASQPAEASRSLVLAGESYGGIYVPLLAQLVLRDASLRARGVALAGIAVGNGCVGYGVEGGCGLDSLDIFVSTLERLAPGVSRAAIATARSKQPGQLSRGCAAAVSALFVEVGEYNQYHWSSPCGPDGQGNWGDGSAFACEPPLAWESWDGDSPYYHITEADAQPVDLDAEPAYRDLLAAGVPTLIYSGLADTGEPDVGAERCVPTEPRRKWGAPPRYEFAGHVETYASGLTFATVAGSGHLVPAARDSYNDEGERLPAYKGAACKRLWLGRHYADWCDSPPQQPAAVAPGAHYHPRIAA</sequence>
<comment type="similarity">
    <text evidence="1 2">Belongs to the peptidase S10 family.</text>
</comment>
<name>A0A0D3K3K5_EMIH1</name>
<keyword evidence="2" id="KW-0121">Carboxypeptidase</keyword>
<evidence type="ECO:0000313" key="4">
    <source>
        <dbReference type="Proteomes" id="UP000013827"/>
    </source>
</evidence>
<dbReference type="Proteomes" id="UP000013827">
    <property type="component" value="Unassembled WGS sequence"/>
</dbReference>
<dbReference type="InterPro" id="IPR001563">
    <property type="entry name" value="Peptidase_S10"/>
</dbReference>
<dbReference type="Gene3D" id="3.40.50.1820">
    <property type="entry name" value="alpha/beta hydrolase"/>
    <property type="match status" value="2"/>
</dbReference>
<dbReference type="RefSeq" id="XP_005782769.1">
    <property type="nucleotide sequence ID" value="XM_005782712.1"/>
</dbReference>
<dbReference type="PROSITE" id="PS00131">
    <property type="entry name" value="CARBOXYPEPT_SER_SER"/>
    <property type="match status" value="1"/>
</dbReference>
<dbReference type="PRINTS" id="PR00724">
    <property type="entry name" value="CRBOXYPTASEC"/>
</dbReference>
<reference evidence="4" key="1">
    <citation type="journal article" date="2013" name="Nature">
        <title>Pan genome of the phytoplankton Emiliania underpins its global distribution.</title>
        <authorList>
            <person name="Read B.A."/>
            <person name="Kegel J."/>
            <person name="Klute M.J."/>
            <person name="Kuo A."/>
            <person name="Lefebvre S.C."/>
            <person name="Maumus F."/>
            <person name="Mayer C."/>
            <person name="Miller J."/>
            <person name="Monier A."/>
            <person name="Salamov A."/>
            <person name="Young J."/>
            <person name="Aguilar M."/>
            <person name="Claverie J.M."/>
            <person name="Frickenhaus S."/>
            <person name="Gonzalez K."/>
            <person name="Herman E.K."/>
            <person name="Lin Y.C."/>
            <person name="Napier J."/>
            <person name="Ogata H."/>
            <person name="Sarno A.F."/>
            <person name="Shmutz J."/>
            <person name="Schroeder D."/>
            <person name="de Vargas C."/>
            <person name="Verret F."/>
            <person name="von Dassow P."/>
            <person name="Valentin K."/>
            <person name="Van de Peer Y."/>
            <person name="Wheeler G."/>
            <person name="Dacks J.B."/>
            <person name="Delwiche C.F."/>
            <person name="Dyhrman S.T."/>
            <person name="Glockner G."/>
            <person name="John U."/>
            <person name="Richards T."/>
            <person name="Worden A.Z."/>
            <person name="Zhang X."/>
            <person name="Grigoriev I.V."/>
            <person name="Allen A.E."/>
            <person name="Bidle K."/>
            <person name="Borodovsky M."/>
            <person name="Bowler C."/>
            <person name="Brownlee C."/>
            <person name="Cock J.M."/>
            <person name="Elias M."/>
            <person name="Gladyshev V.N."/>
            <person name="Groth M."/>
            <person name="Guda C."/>
            <person name="Hadaegh A."/>
            <person name="Iglesias-Rodriguez M.D."/>
            <person name="Jenkins J."/>
            <person name="Jones B.M."/>
            <person name="Lawson T."/>
            <person name="Leese F."/>
            <person name="Lindquist E."/>
            <person name="Lobanov A."/>
            <person name="Lomsadze A."/>
            <person name="Malik S.B."/>
            <person name="Marsh M.E."/>
            <person name="Mackinder L."/>
            <person name="Mock T."/>
            <person name="Mueller-Roeber B."/>
            <person name="Pagarete A."/>
            <person name="Parker M."/>
            <person name="Probert I."/>
            <person name="Quesneville H."/>
            <person name="Raines C."/>
            <person name="Rensing S.A."/>
            <person name="Riano-Pachon D.M."/>
            <person name="Richier S."/>
            <person name="Rokitta S."/>
            <person name="Shiraiwa Y."/>
            <person name="Soanes D.M."/>
            <person name="van der Giezen M."/>
            <person name="Wahlund T.M."/>
            <person name="Williams B."/>
            <person name="Wilson W."/>
            <person name="Wolfe G."/>
            <person name="Wurch L.L."/>
        </authorList>
    </citation>
    <scope>NUCLEOTIDE SEQUENCE</scope>
</reference>
<dbReference type="GO" id="GO:0006508">
    <property type="term" value="P:proteolysis"/>
    <property type="evidence" value="ECO:0007669"/>
    <property type="project" value="UniProtKB-KW"/>
</dbReference>
<dbReference type="eggNOG" id="KOG1282">
    <property type="taxonomic scope" value="Eukaryota"/>
</dbReference>
<dbReference type="AlphaFoldDB" id="A0A0D3K3K5"/>
<proteinExistence type="inferred from homology"/>
<dbReference type="EnsemblProtists" id="EOD30340">
    <property type="protein sequence ID" value="EOD30340"/>
    <property type="gene ID" value="EMIHUDRAFT_233026"/>
</dbReference>
<dbReference type="PaxDb" id="2903-EOD30340"/>
<dbReference type="STRING" id="2903.R1EUQ1"/>
<dbReference type="EC" id="3.4.16.-" evidence="2"/>
<protein>
    <recommendedName>
        <fullName evidence="2">Carboxypeptidase</fullName>
        <ecNumber evidence="2">3.4.16.-</ecNumber>
    </recommendedName>
</protein>
<organism evidence="3 4">
    <name type="scientific">Emiliania huxleyi (strain CCMP1516)</name>
    <dbReference type="NCBI Taxonomy" id="280463"/>
    <lineage>
        <taxon>Eukaryota</taxon>
        <taxon>Haptista</taxon>
        <taxon>Haptophyta</taxon>
        <taxon>Prymnesiophyceae</taxon>
        <taxon>Isochrysidales</taxon>
        <taxon>Noelaerhabdaceae</taxon>
        <taxon>Emiliania</taxon>
    </lineage>
</organism>
<dbReference type="HOGENOM" id="CLU_008523_0_1_1"/>
<reference evidence="3" key="2">
    <citation type="submission" date="2024-10" db="UniProtKB">
        <authorList>
            <consortium name="EnsemblProtists"/>
        </authorList>
    </citation>
    <scope>IDENTIFICATION</scope>
</reference>
<dbReference type="PANTHER" id="PTHR11802">
    <property type="entry name" value="SERINE PROTEASE FAMILY S10 SERINE CARBOXYPEPTIDASE"/>
    <property type="match status" value="1"/>
</dbReference>
<evidence type="ECO:0000313" key="3">
    <source>
        <dbReference type="EnsemblProtists" id="EOD30340"/>
    </source>
</evidence>
<dbReference type="InterPro" id="IPR029058">
    <property type="entry name" value="AB_hydrolase_fold"/>
</dbReference>
<keyword evidence="4" id="KW-1185">Reference proteome</keyword>
<dbReference type="Pfam" id="PF00450">
    <property type="entry name" value="Peptidase_S10"/>
    <property type="match status" value="2"/>
</dbReference>
<keyword evidence="2" id="KW-0378">Hydrolase</keyword>
<dbReference type="GeneID" id="17275612"/>
<evidence type="ECO:0000256" key="2">
    <source>
        <dbReference type="RuleBase" id="RU361156"/>
    </source>
</evidence>
<dbReference type="KEGG" id="ehx:EMIHUDRAFT_233026"/>
<evidence type="ECO:0000256" key="1">
    <source>
        <dbReference type="ARBA" id="ARBA00009431"/>
    </source>
</evidence>
<accession>A0A0D3K3K5</accession>
<keyword evidence="2" id="KW-0645">Protease</keyword>
<dbReference type="PANTHER" id="PTHR11802:SF201">
    <property type="entry name" value="CARBOXYPEPTIDASE"/>
    <property type="match status" value="1"/>
</dbReference>
<dbReference type="InterPro" id="IPR018202">
    <property type="entry name" value="Ser_caboxypep_ser_AS"/>
</dbReference>
<dbReference type="GO" id="GO:0004185">
    <property type="term" value="F:serine-type carboxypeptidase activity"/>
    <property type="evidence" value="ECO:0007669"/>
    <property type="project" value="UniProtKB-UniRule"/>
</dbReference>